<dbReference type="GO" id="GO:0061700">
    <property type="term" value="C:GATOR2 complex"/>
    <property type="evidence" value="ECO:0007669"/>
    <property type="project" value="TreeGrafter"/>
</dbReference>
<dbReference type="PANTHER" id="PTHR46200:SF1">
    <property type="entry name" value="GATOR COMPLEX PROTEIN WDR24"/>
    <property type="match status" value="1"/>
</dbReference>
<dbReference type="GO" id="GO:0016239">
    <property type="term" value="P:positive regulation of macroautophagy"/>
    <property type="evidence" value="ECO:0007669"/>
    <property type="project" value="TreeGrafter"/>
</dbReference>
<evidence type="ECO:0000313" key="9">
    <source>
        <dbReference type="EMBL" id="GBP10470.1"/>
    </source>
</evidence>
<keyword evidence="3" id="KW-0479">Metal-binding</keyword>
<name>A0A4C1TA68_EUMVA</name>
<dbReference type="Proteomes" id="UP000299102">
    <property type="component" value="Unassembled WGS sequence"/>
</dbReference>
<proteinExistence type="inferred from homology"/>
<keyword evidence="4" id="KW-0677">Repeat</keyword>
<evidence type="ECO:0000256" key="4">
    <source>
        <dbReference type="ARBA" id="ARBA00022737"/>
    </source>
</evidence>
<dbReference type="GO" id="GO:0005774">
    <property type="term" value="C:vacuolar membrane"/>
    <property type="evidence" value="ECO:0007669"/>
    <property type="project" value="TreeGrafter"/>
</dbReference>
<accession>A0A4C1TA68</accession>
<feature type="repeat" description="WD" evidence="8">
    <location>
        <begin position="13"/>
        <end position="54"/>
    </location>
</feature>
<dbReference type="GO" id="GO:0008270">
    <property type="term" value="F:zinc ion binding"/>
    <property type="evidence" value="ECO:0007669"/>
    <property type="project" value="UniProtKB-KW"/>
</dbReference>
<evidence type="ECO:0000256" key="7">
    <source>
        <dbReference type="ARBA" id="ARBA00040269"/>
    </source>
</evidence>
<dbReference type="InterPro" id="IPR037590">
    <property type="entry name" value="WDR24"/>
</dbReference>
<dbReference type="PROSITE" id="PS50082">
    <property type="entry name" value="WD_REPEATS_2"/>
    <property type="match status" value="1"/>
</dbReference>
<dbReference type="InterPro" id="IPR036322">
    <property type="entry name" value="WD40_repeat_dom_sf"/>
</dbReference>
<dbReference type="Pfam" id="PF00400">
    <property type="entry name" value="WD40"/>
    <property type="match status" value="1"/>
</dbReference>
<dbReference type="InterPro" id="IPR019775">
    <property type="entry name" value="WD40_repeat_CS"/>
</dbReference>
<evidence type="ECO:0000256" key="3">
    <source>
        <dbReference type="ARBA" id="ARBA00022723"/>
    </source>
</evidence>
<reference evidence="9 10" key="1">
    <citation type="journal article" date="2019" name="Commun. Biol.">
        <title>The bagworm genome reveals a unique fibroin gene that provides high tensile strength.</title>
        <authorList>
            <person name="Kono N."/>
            <person name="Nakamura H."/>
            <person name="Ohtoshi R."/>
            <person name="Tomita M."/>
            <person name="Numata K."/>
            <person name="Arakawa K."/>
        </authorList>
    </citation>
    <scope>NUCLEOTIDE SEQUENCE [LARGE SCALE GENOMIC DNA]</scope>
</reference>
<evidence type="ECO:0000256" key="8">
    <source>
        <dbReference type="PROSITE-ProRule" id="PRU00221"/>
    </source>
</evidence>
<keyword evidence="6" id="KW-0862">Zinc</keyword>
<evidence type="ECO:0000256" key="2">
    <source>
        <dbReference type="ARBA" id="ARBA00022574"/>
    </source>
</evidence>
<dbReference type="AlphaFoldDB" id="A0A4C1TA68"/>
<keyword evidence="10" id="KW-1185">Reference proteome</keyword>
<dbReference type="STRING" id="151549.A0A4C1TA68"/>
<dbReference type="Gene3D" id="2.130.10.10">
    <property type="entry name" value="YVTN repeat-like/Quinoprotein amine dehydrogenase"/>
    <property type="match status" value="1"/>
</dbReference>
<sequence>MDSVRIDKCVIQFPAHMEPIYTCDWHPTQNWLATGSRDKQIKIWNMEGKASPRAYNTLYSSSRACKWRQKKRKKA</sequence>
<dbReference type="GO" id="GO:0005829">
    <property type="term" value="C:cytosol"/>
    <property type="evidence" value="ECO:0007669"/>
    <property type="project" value="TreeGrafter"/>
</dbReference>
<comment type="caution">
    <text evidence="9">The sequence shown here is derived from an EMBL/GenBank/DDBJ whole genome shotgun (WGS) entry which is preliminary data.</text>
</comment>
<evidence type="ECO:0000313" key="10">
    <source>
        <dbReference type="Proteomes" id="UP000299102"/>
    </source>
</evidence>
<dbReference type="SUPFAM" id="SSF50978">
    <property type="entry name" value="WD40 repeat-like"/>
    <property type="match status" value="1"/>
</dbReference>
<keyword evidence="5" id="KW-0863">Zinc-finger</keyword>
<dbReference type="SMART" id="SM00320">
    <property type="entry name" value="WD40"/>
    <property type="match status" value="1"/>
</dbReference>
<dbReference type="InterPro" id="IPR015943">
    <property type="entry name" value="WD40/YVTN_repeat-like_dom_sf"/>
</dbReference>
<comment type="similarity">
    <text evidence="1">Belongs to the WD repeat WDR24 family.</text>
</comment>
<keyword evidence="2 8" id="KW-0853">WD repeat</keyword>
<dbReference type="InterPro" id="IPR001680">
    <property type="entry name" value="WD40_rpt"/>
</dbReference>
<evidence type="ECO:0000256" key="6">
    <source>
        <dbReference type="ARBA" id="ARBA00022833"/>
    </source>
</evidence>
<dbReference type="GO" id="GO:0034198">
    <property type="term" value="P:cellular response to amino acid starvation"/>
    <property type="evidence" value="ECO:0007669"/>
    <property type="project" value="TreeGrafter"/>
</dbReference>
<evidence type="ECO:0000256" key="5">
    <source>
        <dbReference type="ARBA" id="ARBA00022771"/>
    </source>
</evidence>
<gene>
    <name evidence="9" type="primary">Wdr24</name>
    <name evidence="9" type="ORF">EVAR_72805_1</name>
</gene>
<dbReference type="PROSITE" id="PS50294">
    <property type="entry name" value="WD_REPEATS_REGION"/>
    <property type="match status" value="1"/>
</dbReference>
<evidence type="ECO:0000256" key="1">
    <source>
        <dbReference type="ARBA" id="ARBA00008134"/>
    </source>
</evidence>
<dbReference type="PROSITE" id="PS00678">
    <property type="entry name" value="WD_REPEATS_1"/>
    <property type="match status" value="1"/>
</dbReference>
<dbReference type="OrthoDB" id="60955at2759"/>
<organism evidence="9 10">
    <name type="scientific">Eumeta variegata</name>
    <name type="common">Bagworm moth</name>
    <name type="synonym">Eumeta japonica</name>
    <dbReference type="NCBI Taxonomy" id="151549"/>
    <lineage>
        <taxon>Eukaryota</taxon>
        <taxon>Metazoa</taxon>
        <taxon>Ecdysozoa</taxon>
        <taxon>Arthropoda</taxon>
        <taxon>Hexapoda</taxon>
        <taxon>Insecta</taxon>
        <taxon>Pterygota</taxon>
        <taxon>Neoptera</taxon>
        <taxon>Endopterygota</taxon>
        <taxon>Lepidoptera</taxon>
        <taxon>Glossata</taxon>
        <taxon>Ditrysia</taxon>
        <taxon>Tineoidea</taxon>
        <taxon>Psychidae</taxon>
        <taxon>Oiketicinae</taxon>
        <taxon>Eumeta</taxon>
    </lineage>
</organism>
<dbReference type="GO" id="GO:1904263">
    <property type="term" value="P:positive regulation of TORC1 signaling"/>
    <property type="evidence" value="ECO:0007669"/>
    <property type="project" value="TreeGrafter"/>
</dbReference>
<protein>
    <recommendedName>
        <fullName evidence="7">GATOR2 complex protein WDR24</fullName>
    </recommendedName>
</protein>
<dbReference type="PANTHER" id="PTHR46200">
    <property type="entry name" value="GATOR COMPLEX PROTEIN WDR24"/>
    <property type="match status" value="1"/>
</dbReference>
<dbReference type="EMBL" id="BGZK01008956">
    <property type="protein sequence ID" value="GBP10470.1"/>
    <property type="molecule type" value="Genomic_DNA"/>
</dbReference>